<dbReference type="CDD" id="cd06261">
    <property type="entry name" value="TM_PBP2"/>
    <property type="match status" value="1"/>
</dbReference>
<dbReference type="InterPro" id="IPR000515">
    <property type="entry name" value="MetI-like"/>
</dbReference>
<evidence type="ECO:0000259" key="9">
    <source>
        <dbReference type="PROSITE" id="PS50928"/>
    </source>
</evidence>
<gene>
    <name evidence="10" type="primary">ssuC</name>
    <name evidence="10" type="ORF">GCM10009613_42510</name>
</gene>
<dbReference type="Proteomes" id="UP001501414">
    <property type="component" value="Unassembled WGS sequence"/>
</dbReference>
<keyword evidence="4 7" id="KW-0812">Transmembrane</keyword>
<dbReference type="Gene3D" id="1.10.3720.10">
    <property type="entry name" value="MetI-like"/>
    <property type="match status" value="1"/>
</dbReference>
<feature type="transmembrane region" description="Helical" evidence="7">
    <location>
        <begin position="220"/>
        <end position="240"/>
    </location>
</feature>
<keyword evidence="11" id="KW-1185">Reference proteome</keyword>
<name>A0ABP4ISU1_9PSEU</name>
<accession>A0ABP4ISU1</accession>
<evidence type="ECO:0000256" key="6">
    <source>
        <dbReference type="ARBA" id="ARBA00023136"/>
    </source>
</evidence>
<feature type="transmembrane region" description="Helical" evidence="7">
    <location>
        <begin position="103"/>
        <end position="127"/>
    </location>
</feature>
<evidence type="ECO:0000256" key="7">
    <source>
        <dbReference type="RuleBase" id="RU363032"/>
    </source>
</evidence>
<feature type="domain" description="ABC transmembrane type-1" evidence="9">
    <location>
        <begin position="99"/>
        <end position="279"/>
    </location>
</feature>
<keyword evidence="3" id="KW-1003">Cell membrane</keyword>
<proteinExistence type="inferred from homology"/>
<reference evidence="11" key="1">
    <citation type="journal article" date="2019" name="Int. J. Syst. Evol. Microbiol.">
        <title>The Global Catalogue of Microorganisms (GCM) 10K type strain sequencing project: providing services to taxonomists for standard genome sequencing and annotation.</title>
        <authorList>
            <consortium name="The Broad Institute Genomics Platform"/>
            <consortium name="The Broad Institute Genome Sequencing Center for Infectious Disease"/>
            <person name="Wu L."/>
            <person name="Ma J."/>
        </authorList>
    </citation>
    <scope>NUCLEOTIDE SEQUENCE [LARGE SCALE GENOMIC DNA]</scope>
    <source>
        <strain evidence="11">JCM 11896</strain>
    </source>
</reference>
<comment type="similarity">
    <text evidence="7">Belongs to the binding-protein-dependent transport system permease family.</text>
</comment>
<feature type="region of interest" description="Disordered" evidence="8">
    <location>
        <begin position="1"/>
        <end position="38"/>
    </location>
</feature>
<keyword evidence="6 7" id="KW-0472">Membrane</keyword>
<dbReference type="SUPFAM" id="SSF161098">
    <property type="entry name" value="MetI-like"/>
    <property type="match status" value="1"/>
</dbReference>
<dbReference type="InterPro" id="IPR035906">
    <property type="entry name" value="MetI-like_sf"/>
</dbReference>
<evidence type="ECO:0000256" key="1">
    <source>
        <dbReference type="ARBA" id="ARBA00004651"/>
    </source>
</evidence>
<feature type="transmembrane region" description="Helical" evidence="7">
    <location>
        <begin position="261"/>
        <end position="282"/>
    </location>
</feature>
<feature type="transmembrane region" description="Helical" evidence="7">
    <location>
        <begin position="147"/>
        <end position="174"/>
    </location>
</feature>
<evidence type="ECO:0000256" key="4">
    <source>
        <dbReference type="ARBA" id="ARBA00022692"/>
    </source>
</evidence>
<feature type="compositionally biased region" description="Acidic residues" evidence="8">
    <location>
        <begin position="1"/>
        <end position="10"/>
    </location>
</feature>
<evidence type="ECO:0000256" key="5">
    <source>
        <dbReference type="ARBA" id="ARBA00022989"/>
    </source>
</evidence>
<evidence type="ECO:0000313" key="10">
    <source>
        <dbReference type="EMBL" id="GAA1394461.1"/>
    </source>
</evidence>
<keyword evidence="2 7" id="KW-0813">Transport</keyword>
<comment type="caution">
    <text evidence="10">The sequence shown here is derived from an EMBL/GenBank/DDBJ whole genome shotgun (WGS) entry which is preliminary data.</text>
</comment>
<organism evidence="10 11">
    <name type="scientific">Pseudonocardia kongjuensis</name>
    <dbReference type="NCBI Taxonomy" id="102227"/>
    <lineage>
        <taxon>Bacteria</taxon>
        <taxon>Bacillati</taxon>
        <taxon>Actinomycetota</taxon>
        <taxon>Actinomycetes</taxon>
        <taxon>Pseudonocardiales</taxon>
        <taxon>Pseudonocardiaceae</taxon>
        <taxon>Pseudonocardia</taxon>
    </lineage>
</organism>
<feature type="transmembrane region" description="Helical" evidence="7">
    <location>
        <begin position="48"/>
        <end position="65"/>
    </location>
</feature>
<dbReference type="Pfam" id="PF00528">
    <property type="entry name" value="BPD_transp_1"/>
    <property type="match status" value="1"/>
</dbReference>
<comment type="subcellular location">
    <subcellularLocation>
        <location evidence="1 7">Cell membrane</location>
        <topology evidence="1 7">Multi-pass membrane protein</topology>
    </subcellularLocation>
</comment>
<dbReference type="EMBL" id="BAAAJK010000027">
    <property type="protein sequence ID" value="GAA1394461.1"/>
    <property type="molecule type" value="Genomic_DNA"/>
</dbReference>
<protein>
    <submittedName>
        <fullName evidence="10">Aliphatic sulfonate ABC transporter permease SsuC</fullName>
    </submittedName>
</protein>
<sequence>MDTVVEEADVTVDHRIEPEGGAGRDPASDPPVERRGGVGRTVAERSRALLGVGGFVLLFGAWQLAASTGLVNPLFTSSPLGVLAAAADYLPTAQFAEDLAVSAAGLFGGLGLAIAVGLTVGLLMGWYDWLFQLLDPLTSFLYSLPRIAFIPLFIIWFGIGVSSKVALIFVMAVFPIIINTTTGVRSVDRDLLDMARSFTATGLGLFRTVVLPSATPSILAGIRVAVGLGLIGVAVGELFSSRAGIGHMIAQSSAAFQTDRVFLGTIILGLFGIAFSQLLRLLERRAERWRPSLRG</sequence>
<evidence type="ECO:0000256" key="2">
    <source>
        <dbReference type="ARBA" id="ARBA00022448"/>
    </source>
</evidence>
<dbReference type="PANTHER" id="PTHR30151">
    <property type="entry name" value="ALKANE SULFONATE ABC TRANSPORTER-RELATED, MEMBRANE SUBUNIT"/>
    <property type="match status" value="1"/>
</dbReference>
<evidence type="ECO:0000313" key="11">
    <source>
        <dbReference type="Proteomes" id="UP001501414"/>
    </source>
</evidence>
<dbReference type="PANTHER" id="PTHR30151:SF0">
    <property type="entry name" value="ABC TRANSPORTER PERMEASE PROTEIN MJ0413-RELATED"/>
    <property type="match status" value="1"/>
</dbReference>
<dbReference type="PROSITE" id="PS50928">
    <property type="entry name" value="ABC_TM1"/>
    <property type="match status" value="1"/>
</dbReference>
<evidence type="ECO:0000256" key="3">
    <source>
        <dbReference type="ARBA" id="ARBA00022475"/>
    </source>
</evidence>
<keyword evidence="5 7" id="KW-1133">Transmembrane helix</keyword>
<evidence type="ECO:0000256" key="8">
    <source>
        <dbReference type="SAM" id="MobiDB-lite"/>
    </source>
</evidence>